<feature type="region of interest" description="Disordered" evidence="3">
    <location>
        <begin position="1835"/>
        <end position="1856"/>
    </location>
</feature>
<feature type="region of interest" description="Disordered" evidence="3">
    <location>
        <begin position="28"/>
        <end position="174"/>
    </location>
</feature>
<dbReference type="Proteomes" id="UP000244811">
    <property type="component" value="Chromosome 2"/>
</dbReference>
<dbReference type="PANTHER" id="PTHR13402:SF11">
    <property type="entry name" value="PROTEIN TRANSPORT PROTEIN SEC16B"/>
    <property type="match status" value="1"/>
</dbReference>
<feature type="compositionally biased region" description="Low complexity" evidence="3">
    <location>
        <begin position="49"/>
        <end position="66"/>
    </location>
</feature>
<evidence type="ECO:0000256" key="1">
    <source>
        <dbReference type="ARBA" id="ARBA00004406"/>
    </source>
</evidence>
<dbReference type="InterPro" id="IPR007480">
    <property type="entry name" value="DUF529"/>
</dbReference>
<dbReference type="GO" id="GO:0012507">
    <property type="term" value="C:ER to Golgi transport vesicle membrane"/>
    <property type="evidence" value="ECO:0007669"/>
    <property type="project" value="TreeGrafter"/>
</dbReference>
<accession>A0A976QV29</accession>
<name>A0A976QV29_THEOR</name>
<feature type="compositionally biased region" description="Basic and acidic residues" evidence="3">
    <location>
        <begin position="1131"/>
        <end position="1145"/>
    </location>
</feature>
<feature type="compositionally biased region" description="Basic and acidic residues" evidence="3">
    <location>
        <begin position="1766"/>
        <end position="1777"/>
    </location>
</feature>
<dbReference type="PANTHER" id="PTHR13402">
    <property type="entry name" value="RGPR-RELATED"/>
    <property type="match status" value="1"/>
</dbReference>
<keyword evidence="4" id="KW-0732">Signal</keyword>
<evidence type="ECO:0000256" key="2">
    <source>
        <dbReference type="SAM" id="Coils"/>
    </source>
</evidence>
<feature type="compositionally biased region" description="Polar residues" evidence="3">
    <location>
        <begin position="69"/>
        <end position="81"/>
    </location>
</feature>
<feature type="coiled-coil region" evidence="2">
    <location>
        <begin position="1601"/>
        <end position="1635"/>
    </location>
</feature>
<comment type="subcellular location">
    <subcellularLocation>
        <location evidence="1">Endoplasmic reticulum membrane</location>
        <topology evidence="1">Peripheral membrane protein</topology>
    </subcellularLocation>
</comment>
<dbReference type="GO" id="GO:0070971">
    <property type="term" value="C:endoplasmic reticulum exit site"/>
    <property type="evidence" value="ECO:0007669"/>
    <property type="project" value="TreeGrafter"/>
</dbReference>
<dbReference type="GO" id="GO:0070973">
    <property type="term" value="P:protein localization to endoplasmic reticulum exit site"/>
    <property type="evidence" value="ECO:0007669"/>
    <property type="project" value="TreeGrafter"/>
</dbReference>
<proteinExistence type="predicted"/>
<reference evidence="5" key="1">
    <citation type="submission" date="2022-07" db="EMBL/GenBank/DDBJ databases">
        <title>Evaluation of T. orientalis genome assembly methods using nanopore sequencing and analysis of variation between genomes.</title>
        <authorList>
            <person name="Yam J."/>
            <person name="Micallef M.L."/>
            <person name="Liu M."/>
            <person name="Djordjevic S.P."/>
            <person name="Bogema D.R."/>
            <person name="Jenkins C."/>
        </authorList>
    </citation>
    <scope>NUCLEOTIDE SEQUENCE</scope>
    <source>
        <strain evidence="5">Goon Nure</strain>
    </source>
</reference>
<organism evidence="5 6">
    <name type="scientific">Theileria orientalis</name>
    <dbReference type="NCBI Taxonomy" id="68886"/>
    <lineage>
        <taxon>Eukaryota</taxon>
        <taxon>Sar</taxon>
        <taxon>Alveolata</taxon>
        <taxon>Apicomplexa</taxon>
        <taxon>Aconoidasida</taxon>
        <taxon>Piroplasmida</taxon>
        <taxon>Theileriidae</taxon>
        <taxon>Theileria</taxon>
    </lineage>
</organism>
<keyword evidence="2" id="KW-0175">Coiled coil</keyword>
<feature type="chain" id="PRO_5038122706" description="SfiI-subtelomeric related protein family member" evidence="4">
    <location>
        <begin position="26"/>
        <end position="2166"/>
    </location>
</feature>
<feature type="compositionally biased region" description="Low complexity" evidence="3">
    <location>
        <begin position="82"/>
        <end position="167"/>
    </location>
</feature>
<gene>
    <name evidence="5" type="ORF">MACK_001092</name>
</gene>
<dbReference type="GO" id="GO:0005789">
    <property type="term" value="C:endoplasmic reticulum membrane"/>
    <property type="evidence" value="ECO:0007669"/>
    <property type="project" value="UniProtKB-SubCell"/>
</dbReference>
<feature type="region of interest" description="Disordered" evidence="3">
    <location>
        <begin position="1572"/>
        <end position="1592"/>
    </location>
</feature>
<feature type="signal peptide" evidence="4">
    <location>
        <begin position="1"/>
        <end position="25"/>
    </location>
</feature>
<feature type="region of interest" description="Disordered" evidence="3">
    <location>
        <begin position="1766"/>
        <end position="1794"/>
    </location>
</feature>
<feature type="compositionally biased region" description="Polar residues" evidence="3">
    <location>
        <begin position="1835"/>
        <end position="1847"/>
    </location>
</feature>
<protein>
    <recommendedName>
        <fullName evidence="7">SfiI-subtelomeric related protein family member</fullName>
    </recommendedName>
</protein>
<evidence type="ECO:0008006" key="7">
    <source>
        <dbReference type="Google" id="ProtNLM"/>
    </source>
</evidence>
<sequence length="2166" mass="248867">MKLISIIYYKVILIIILFLQNIADCNHTRGHKSHKTTTVTSLGRKSHINRNNSNNSSSGVTNCSGSDGSGTSLNGSQQANVSSTSSGGQDSDQSGVASGDQNQDQSSGSTSPEGGSGSPEGSAENSGSSPDGNASAPDGGSSSSPEGVSGSPEGSADDSGTTSTTPADSKKPDEIDAVELDLKDKESTSSFDCLNKDGFAKYTPKSGYGFSLVKGKAGSSCTNSNPVTIWDTTDPKDYATAVVRDGTGMVSQMSNVTIFFGDNYRHFTKSKKKFVEDSGIRLYGNESSKPNKQKQLKNTQYTQEHSDDLFKFVIKDNIQCTEFKYVHRFFQENSVKLLSQEVSFWKQDHSKHGDQYPLVLRYYWPDKILINFKNFFIIFNKNSEDEWDEGHLFDFKLYGKDTDNNLKVLDLKSYDLIFKDEEYVFEFKPEENLVEVKHNGEELWKHDHSKHGDKYPLTLRYNKKDSALYMELEGFFVFCYRGSTKKLKASELHIHLYTYDTSTEEIRKLDYTEYNLIEDYDEFEFKFNQSHPCDEVKYKGIQVWSYDPIMHRKEHPSSVFHKDSKIIVNFEHYFIIYDKDSDDNWRGVELEIKLHGPDPQDDNKTVELPMTKFTVTKEGRDYHLRLKDGVKCTEVKHLGHQLWKYNAAKYGDKYPHIIIYNNVTGKIILNYDNLVLFNHIDETGKWEAKEINVQLLGLDPDDNTKNVHLHCNNYHLSHNDEEYEFVFKEGVKPTSVKFEGQELWKHEADKFGGKHPKQVIYKKDGSRLVMDFDGLYVLLQKNDQGNWETIESTTLDISSTAGNDKYDVFEKKIFMMFVPKPGYLFGRIELSGTKIYQSEDLNNCSNKVMAHKNSESEIEAVNLVLFNGDFKRFNKMEGTGEWFQRLKPISLDVKMRYNGYYYNYFVSRDMDTYVAKNNFGFKRVRYGLMKVWETHHESTYASKVTYLRLNGEAEIEIHMYNGETRIFTIKRAPYTELKPLFVPSFPVKMIGESSQVRSIVPGAPPIRPSPLLIDGSLLKQTYELEESTEDDVEIIDLFAPSDQQLTKVPVSAREESGDSINIANTVDVECALVTIPAQPASQSSSQAKALSSDSEEVADYDDLELIEGDDSLGSAEISGDINIDVEDSNETNDKPGSELPKDLKITTHGSTKINDGNKFVVHKWTKNNNDYYKVEFNENANCSKVEVEDSLIWEYVVGYRRPLTILYEPNLSIVLKFYDGYLKYDKAVNTNEWLEECDIKLYTIDPDDITKSIKLNNTQYKTKKNGNEVTFEFEPSVLCEEVRFVEKKPDSKDPRRIHVLFRTVWKRWSMFGDESPTNDLCPSSVTYKNNSRVILKFDDEILIRERDMKNTWHTMNGEVQMYTIDFNNPRQTVEIDHSQFLYKKFGVRFEWEFKPEVKCVQVKVDNHSIWTYDHRNTLNRFPREVMYGNILTRVVLRFETCSVICFMDRGGNWLKYKNYNYTDISSLSSTLESTDFTTLGMAWNTFGEFIDQEVYDTNDPGSFPTGWHTYYYGGVETEPEPSQDTLEEVISDLVVVDGSDQKTMVSSSSTQTDGLPLEILDGVNRVAKAKRQRDITSVKDPGALGPDADGSTDVEDIPFTQAELINLIVAMNDALEKLKRDYSDLRVQLERESTQENKTPIQLDISSEESTNQVKCSAEGNRIVYTPVVPYTFNMVTKNSIVIWRTLNPSEYSNKVELTWDDKVIVHKVDGNKEELELQAKMEQVKISNETTPPLKGISDYDPATESYVMKDLYGQNSNIELEEGARRIDPIPKQESDGSDSASPLLKDDASDIDLIDPVVEDSHDKAIKGKQSEKPQHVDDEPKLLKEYQEPIQQLQQPTIAQNAEPQHLGAQEPSQQTIQLINLELTDRKSSQFVKYEVNHKKRREKFTCIPPYRVFKVVHNGQLVWTSTNQNYPNRVLVKPSENGIQMAYMFLPEDVDEGVNDGPDVEVPEVEQPQSLIEDSRPVQEKLQPLQPPQQPQQLQPLQQLQQAHQLQPLQQVQPQQQQYQQLQPLQQVQQQQHLQQLQYQYQQQQYHQYQQQQLQHLPEQMTQAHYHIQHQTTQQQQEQQQCWKLITVRVDQWSSTTEVDYKYDQDNDIHRFIPKDWHLIERVMNGDRIIWTPQTEYGIELEVKFGKSEGEKDKLTVFFPDREEKSQKKMKNPSQA</sequence>
<evidence type="ECO:0000313" key="5">
    <source>
        <dbReference type="EMBL" id="UKK01739.2"/>
    </source>
</evidence>
<dbReference type="Pfam" id="PF04385">
    <property type="entry name" value="FAINT"/>
    <property type="match status" value="2"/>
</dbReference>
<evidence type="ECO:0000256" key="3">
    <source>
        <dbReference type="SAM" id="MobiDB-lite"/>
    </source>
</evidence>
<dbReference type="GO" id="GO:0007030">
    <property type="term" value="P:Golgi organization"/>
    <property type="evidence" value="ECO:0007669"/>
    <property type="project" value="TreeGrafter"/>
</dbReference>
<evidence type="ECO:0000256" key="4">
    <source>
        <dbReference type="SAM" id="SignalP"/>
    </source>
</evidence>
<feature type="region of interest" description="Disordered" evidence="3">
    <location>
        <begin position="1112"/>
        <end position="1147"/>
    </location>
</feature>
<evidence type="ECO:0000313" key="6">
    <source>
        <dbReference type="Proteomes" id="UP000244811"/>
    </source>
</evidence>
<dbReference type="EMBL" id="CP056071">
    <property type="protein sequence ID" value="UKK01739.2"/>
    <property type="molecule type" value="Genomic_DNA"/>
</dbReference>